<comment type="caution">
    <text evidence="6">The sequence shown here is derived from an EMBL/GenBank/DDBJ whole genome shotgun (WGS) entry which is preliminary data.</text>
</comment>
<keyword evidence="2" id="KW-0805">Transcription regulation</keyword>
<evidence type="ECO:0000313" key="7">
    <source>
        <dbReference type="Proteomes" id="UP000619355"/>
    </source>
</evidence>
<dbReference type="GO" id="GO:0003677">
    <property type="term" value="F:DNA binding"/>
    <property type="evidence" value="ECO:0007669"/>
    <property type="project" value="UniProtKB-KW"/>
</dbReference>
<dbReference type="Gene3D" id="1.10.10.10">
    <property type="entry name" value="Winged helix-like DNA-binding domain superfamily/Winged helix DNA-binding domain"/>
    <property type="match status" value="1"/>
</dbReference>
<evidence type="ECO:0000256" key="4">
    <source>
        <dbReference type="ARBA" id="ARBA00023163"/>
    </source>
</evidence>
<keyword evidence="4" id="KW-0804">Transcription</keyword>
<dbReference type="PRINTS" id="PR00039">
    <property type="entry name" value="HTHLYSR"/>
</dbReference>
<evidence type="ECO:0000256" key="2">
    <source>
        <dbReference type="ARBA" id="ARBA00023015"/>
    </source>
</evidence>
<dbReference type="GO" id="GO:0032993">
    <property type="term" value="C:protein-DNA complex"/>
    <property type="evidence" value="ECO:0007669"/>
    <property type="project" value="TreeGrafter"/>
</dbReference>
<keyword evidence="3" id="KW-0238">DNA-binding</keyword>
<dbReference type="InterPro" id="IPR036388">
    <property type="entry name" value="WH-like_DNA-bd_sf"/>
</dbReference>
<proteinExistence type="inferred from homology"/>
<evidence type="ECO:0000313" key="6">
    <source>
        <dbReference type="EMBL" id="GHG52692.1"/>
    </source>
</evidence>
<dbReference type="Pfam" id="PF03466">
    <property type="entry name" value="LysR_substrate"/>
    <property type="match status" value="1"/>
</dbReference>
<dbReference type="PANTHER" id="PTHR30346">
    <property type="entry name" value="TRANSCRIPTIONAL DUAL REGULATOR HCAR-RELATED"/>
    <property type="match status" value="1"/>
</dbReference>
<comment type="similarity">
    <text evidence="1">Belongs to the LysR transcriptional regulatory family.</text>
</comment>
<dbReference type="FunFam" id="1.10.10.10:FF:000001">
    <property type="entry name" value="LysR family transcriptional regulator"/>
    <property type="match status" value="1"/>
</dbReference>
<dbReference type="InterPro" id="IPR005119">
    <property type="entry name" value="LysR_subst-bd"/>
</dbReference>
<reference evidence="7" key="1">
    <citation type="journal article" date="2019" name="Int. J. Syst. Evol. Microbiol.">
        <title>The Global Catalogue of Microorganisms (GCM) 10K type strain sequencing project: providing services to taxonomists for standard genome sequencing and annotation.</title>
        <authorList>
            <consortium name="The Broad Institute Genomics Platform"/>
            <consortium name="The Broad Institute Genome Sequencing Center for Infectious Disease"/>
            <person name="Wu L."/>
            <person name="Ma J."/>
        </authorList>
    </citation>
    <scope>NUCLEOTIDE SEQUENCE [LARGE SCALE GENOMIC DNA]</scope>
    <source>
        <strain evidence="7">JCM 4253</strain>
    </source>
</reference>
<evidence type="ECO:0000259" key="5">
    <source>
        <dbReference type="PROSITE" id="PS50931"/>
    </source>
</evidence>
<dbReference type="PROSITE" id="PS50931">
    <property type="entry name" value="HTH_LYSR"/>
    <property type="match status" value="1"/>
</dbReference>
<name>A0A919C5Q7_9ACTN</name>
<dbReference type="RefSeq" id="WP_306419761.1">
    <property type="nucleotide sequence ID" value="NZ_BNBF01000010.1"/>
</dbReference>
<evidence type="ECO:0000256" key="3">
    <source>
        <dbReference type="ARBA" id="ARBA00023125"/>
    </source>
</evidence>
<sequence length="371" mass="40100">MPAPVHIDPRLLRAFVAVAEELHFTRAAARLYVAQQALSRDVRRLERELGAELFVRTTRQVTLTPDGERLLPHARRVLAAQDDLLGAFAAGQARPLLVDLNTAGLVTGRRVLHRARELAPDCELMARYESGLTGAAAELLAGRLDVSFGRFAGLDPALRSGLEQQPVRYEPMAVVLPEDHPLAGRDQVPLSALAGETVYAGAGNPRTREWTDLAQRLFADRAVRLAPPLPLAVGDEEFGRIMAKTRTPVLAVVDFPPLPGTVRRPLVGPVPLSPVSLVWRKGLVHPGLTALRAAVAEIARDEGWLRRPADGWIPDMDAEVMNRGVPDDPFVRPRRPRSGHSCTCATFMAPGTGGSGIVSAPGAVPWGDLRA</sequence>
<dbReference type="SUPFAM" id="SSF53850">
    <property type="entry name" value="Periplasmic binding protein-like II"/>
    <property type="match status" value="1"/>
</dbReference>
<dbReference type="Gene3D" id="3.40.190.10">
    <property type="entry name" value="Periplasmic binding protein-like II"/>
    <property type="match status" value="2"/>
</dbReference>
<keyword evidence="7" id="KW-1185">Reference proteome</keyword>
<dbReference type="Proteomes" id="UP000619355">
    <property type="component" value="Unassembled WGS sequence"/>
</dbReference>
<dbReference type="EMBL" id="BNBF01000010">
    <property type="protein sequence ID" value="GHG52692.1"/>
    <property type="molecule type" value="Genomic_DNA"/>
</dbReference>
<dbReference type="InterPro" id="IPR000847">
    <property type="entry name" value="LysR_HTH_N"/>
</dbReference>
<gene>
    <name evidence="6" type="ORF">GCM10018980_36160</name>
</gene>
<organism evidence="6 7">
    <name type="scientific">Streptomyces capoamus</name>
    <dbReference type="NCBI Taxonomy" id="68183"/>
    <lineage>
        <taxon>Bacteria</taxon>
        <taxon>Bacillati</taxon>
        <taxon>Actinomycetota</taxon>
        <taxon>Actinomycetes</taxon>
        <taxon>Kitasatosporales</taxon>
        <taxon>Streptomycetaceae</taxon>
        <taxon>Streptomyces</taxon>
    </lineage>
</organism>
<dbReference type="Pfam" id="PF00126">
    <property type="entry name" value="HTH_1"/>
    <property type="match status" value="1"/>
</dbReference>
<evidence type="ECO:0000256" key="1">
    <source>
        <dbReference type="ARBA" id="ARBA00009437"/>
    </source>
</evidence>
<dbReference type="PANTHER" id="PTHR30346:SF0">
    <property type="entry name" value="HCA OPERON TRANSCRIPTIONAL ACTIVATOR HCAR"/>
    <property type="match status" value="1"/>
</dbReference>
<dbReference type="AlphaFoldDB" id="A0A919C5Q7"/>
<dbReference type="SUPFAM" id="SSF46785">
    <property type="entry name" value="Winged helix' DNA-binding domain"/>
    <property type="match status" value="1"/>
</dbReference>
<accession>A0A919C5Q7</accession>
<protein>
    <submittedName>
        <fullName evidence="6">LysR family transcriptional regulator</fullName>
    </submittedName>
</protein>
<dbReference type="InterPro" id="IPR036390">
    <property type="entry name" value="WH_DNA-bd_sf"/>
</dbReference>
<dbReference type="GO" id="GO:0003700">
    <property type="term" value="F:DNA-binding transcription factor activity"/>
    <property type="evidence" value="ECO:0007669"/>
    <property type="project" value="InterPro"/>
</dbReference>
<feature type="domain" description="HTH lysR-type" evidence="5">
    <location>
        <begin position="7"/>
        <end position="64"/>
    </location>
</feature>